<dbReference type="EMBL" id="CAICTM010002708">
    <property type="protein sequence ID" value="CAB9530015.1"/>
    <property type="molecule type" value="Genomic_DNA"/>
</dbReference>
<evidence type="ECO:0000256" key="1">
    <source>
        <dbReference type="SAM" id="MobiDB-lite"/>
    </source>
</evidence>
<feature type="compositionally biased region" description="Low complexity" evidence="1">
    <location>
        <begin position="41"/>
        <end position="54"/>
    </location>
</feature>
<name>A0A9N8F3S6_9STRA</name>
<dbReference type="AlphaFoldDB" id="A0A9N8F3S6"/>
<gene>
    <name evidence="2" type="ORF">SEMRO_2710_G335240.1</name>
</gene>
<feature type="compositionally biased region" description="Gly residues" evidence="1">
    <location>
        <begin position="113"/>
        <end position="127"/>
    </location>
</feature>
<evidence type="ECO:0000313" key="3">
    <source>
        <dbReference type="Proteomes" id="UP001153069"/>
    </source>
</evidence>
<keyword evidence="3" id="KW-1185">Reference proteome</keyword>
<comment type="caution">
    <text evidence="2">The sequence shown here is derived from an EMBL/GenBank/DDBJ whole genome shotgun (WGS) entry which is preliminary data.</text>
</comment>
<accession>A0A9N8F3S6</accession>
<feature type="region of interest" description="Disordered" evidence="1">
    <location>
        <begin position="35"/>
        <end position="54"/>
    </location>
</feature>
<feature type="compositionally biased region" description="Polar residues" evidence="1">
    <location>
        <begin position="11"/>
        <end position="20"/>
    </location>
</feature>
<protein>
    <submittedName>
        <fullName evidence="2">Uncharacterized protein</fullName>
    </submittedName>
</protein>
<reference evidence="2" key="1">
    <citation type="submission" date="2020-06" db="EMBL/GenBank/DDBJ databases">
        <authorList>
            <consortium name="Plant Systems Biology data submission"/>
        </authorList>
    </citation>
    <scope>NUCLEOTIDE SEQUENCE</scope>
    <source>
        <strain evidence="2">D6</strain>
    </source>
</reference>
<proteinExistence type="predicted"/>
<feature type="region of interest" description="Disordered" evidence="1">
    <location>
        <begin position="1"/>
        <end position="20"/>
    </location>
</feature>
<sequence>MSNHLHMGQQKYPTVYSSLTKGSGSSLCKDRFFNQEQNEQPPTHTPVTTGLTPTTAYTSPGYQTVPMEELSKQVDSDIVRPKSKPSLFSNLEGTSPMDKVTQGRIPDRFGDPGDPGGSGYHGGGGNHRGFSRKAGMVVPQEEDPLETLGIPMAVVTLQLALEEVEEETVPDASCSMLNPMPMRTPPSSPNKDFDQWYSVFITTARAQGFYALFDSNYVPLDQESASELRR</sequence>
<organism evidence="2 3">
    <name type="scientific">Seminavis robusta</name>
    <dbReference type="NCBI Taxonomy" id="568900"/>
    <lineage>
        <taxon>Eukaryota</taxon>
        <taxon>Sar</taxon>
        <taxon>Stramenopiles</taxon>
        <taxon>Ochrophyta</taxon>
        <taxon>Bacillariophyta</taxon>
        <taxon>Bacillariophyceae</taxon>
        <taxon>Bacillariophycidae</taxon>
        <taxon>Naviculales</taxon>
        <taxon>Naviculaceae</taxon>
        <taxon>Seminavis</taxon>
    </lineage>
</organism>
<feature type="region of interest" description="Disordered" evidence="1">
    <location>
        <begin position="73"/>
        <end position="131"/>
    </location>
</feature>
<dbReference type="Proteomes" id="UP001153069">
    <property type="component" value="Unassembled WGS sequence"/>
</dbReference>
<evidence type="ECO:0000313" key="2">
    <source>
        <dbReference type="EMBL" id="CAB9530015.1"/>
    </source>
</evidence>